<gene>
    <name evidence="1" type="ORF">CXB51_003959</name>
</gene>
<organism evidence="1 2">
    <name type="scientific">Gossypium anomalum</name>
    <dbReference type="NCBI Taxonomy" id="47600"/>
    <lineage>
        <taxon>Eukaryota</taxon>
        <taxon>Viridiplantae</taxon>
        <taxon>Streptophyta</taxon>
        <taxon>Embryophyta</taxon>
        <taxon>Tracheophyta</taxon>
        <taxon>Spermatophyta</taxon>
        <taxon>Magnoliopsida</taxon>
        <taxon>eudicotyledons</taxon>
        <taxon>Gunneridae</taxon>
        <taxon>Pentapetalae</taxon>
        <taxon>rosids</taxon>
        <taxon>malvids</taxon>
        <taxon>Malvales</taxon>
        <taxon>Malvaceae</taxon>
        <taxon>Malvoideae</taxon>
        <taxon>Gossypium</taxon>
    </lineage>
</organism>
<dbReference type="PANTHER" id="PTHR48200">
    <property type="entry name" value="PROTEIN, PUTATIVE-RELATED"/>
    <property type="match status" value="1"/>
</dbReference>
<keyword evidence="2" id="KW-1185">Reference proteome</keyword>
<dbReference type="OrthoDB" id="984336at2759"/>
<dbReference type="Proteomes" id="UP000701853">
    <property type="component" value="Chromosome 2"/>
</dbReference>
<proteinExistence type="predicted"/>
<accession>A0A8J6DAL2</accession>
<comment type="caution">
    <text evidence="1">The sequence shown here is derived from an EMBL/GenBank/DDBJ whole genome shotgun (WGS) entry which is preliminary data.</text>
</comment>
<evidence type="ECO:0000313" key="1">
    <source>
        <dbReference type="EMBL" id="KAG8501759.1"/>
    </source>
</evidence>
<dbReference type="AlphaFoldDB" id="A0A8J6DAL2"/>
<protein>
    <submittedName>
        <fullName evidence="1">Uncharacterized protein</fullName>
    </submittedName>
</protein>
<sequence length="198" mass="22879">MENEFLDKLEDNAAIRMWLEKIQFEKGDSLAEGYTLELWDFTRISVTQNEFQELRDKWSVDKNLFRAMAQFGTLHIVVSLSGIGLGAYCGGTFRSLSACRRAGGRKIIGCAQLLLAWFHGHFWKVNKVSYQVFSENYSRLKETTTPKRDDISEENWSRSFEISRKKTLSGEFFGLFPMRSSIGVGVLIRYLCLEFEEL</sequence>
<reference evidence="1 2" key="1">
    <citation type="journal article" date="2021" name="bioRxiv">
        <title>The Gossypium anomalum genome as a resource for cotton improvement and evolutionary analysis of hybrid incompatibility.</title>
        <authorList>
            <person name="Grover C.E."/>
            <person name="Yuan D."/>
            <person name="Arick M.A."/>
            <person name="Miller E.R."/>
            <person name="Hu G."/>
            <person name="Peterson D.G."/>
            <person name="Wendel J.F."/>
            <person name="Udall J.A."/>
        </authorList>
    </citation>
    <scope>NUCLEOTIDE SEQUENCE [LARGE SCALE GENOMIC DNA]</scope>
    <source>
        <strain evidence="1">JFW-Udall</strain>
        <tissue evidence="1">Leaf</tissue>
    </source>
</reference>
<evidence type="ECO:0000313" key="2">
    <source>
        <dbReference type="Proteomes" id="UP000701853"/>
    </source>
</evidence>
<dbReference type="EMBL" id="JAHUZN010000002">
    <property type="protein sequence ID" value="KAG8501759.1"/>
    <property type="molecule type" value="Genomic_DNA"/>
</dbReference>
<name>A0A8J6DAL2_9ROSI</name>
<dbReference type="PANTHER" id="PTHR48200:SF1">
    <property type="entry name" value="AMINOTRANSFERASE-LIKE PLANT MOBILE DOMAIN-CONTAINING PROTEIN"/>
    <property type="match status" value="1"/>
</dbReference>